<proteinExistence type="predicted"/>
<evidence type="ECO:0000313" key="3">
    <source>
        <dbReference type="Proteomes" id="UP000195755"/>
    </source>
</evidence>
<dbReference type="RefSeq" id="WP_087926202.1">
    <property type="nucleotide sequence ID" value="NZ_CP021744.1"/>
</dbReference>
<feature type="domain" description="NAD(P)-binding" evidence="1">
    <location>
        <begin position="11"/>
        <end position="192"/>
    </location>
</feature>
<evidence type="ECO:0000313" key="2">
    <source>
        <dbReference type="EMBL" id="ARZ67805.1"/>
    </source>
</evidence>
<dbReference type="GO" id="GO:0016646">
    <property type="term" value="F:oxidoreductase activity, acting on the CH-NH group of donors, NAD or NADP as acceptor"/>
    <property type="evidence" value="ECO:0007669"/>
    <property type="project" value="TreeGrafter"/>
</dbReference>
<dbReference type="AlphaFoldDB" id="A0A1Z2L0K1"/>
<dbReference type="InterPro" id="IPR016040">
    <property type="entry name" value="NAD(P)-bd_dom"/>
</dbReference>
<dbReference type="Proteomes" id="UP000195755">
    <property type="component" value="Chromosome"/>
</dbReference>
<dbReference type="PANTHER" id="PTHR43355:SF2">
    <property type="entry name" value="FLAVIN REDUCTASE (NADPH)"/>
    <property type="match status" value="1"/>
</dbReference>
<dbReference type="InterPro" id="IPR036291">
    <property type="entry name" value="NAD(P)-bd_dom_sf"/>
</dbReference>
<evidence type="ECO:0000259" key="1">
    <source>
        <dbReference type="Pfam" id="PF13460"/>
    </source>
</evidence>
<reference evidence="2 3" key="1">
    <citation type="submission" date="2017-06" db="EMBL/GenBank/DDBJ databases">
        <title>Streptomyces albireticuli Genome sequencing and assembly.</title>
        <authorList>
            <person name="Wang Y."/>
            <person name="Du B."/>
            <person name="Ding Y."/>
            <person name="Liu H."/>
            <person name="Hou Q."/>
            <person name="Liu K."/>
            <person name="Yao L."/>
            <person name="Wang C."/>
        </authorList>
    </citation>
    <scope>NUCLEOTIDE SEQUENCE [LARGE SCALE GENOMIC DNA]</scope>
    <source>
        <strain evidence="2 3">MDJK11</strain>
    </source>
</reference>
<dbReference type="Pfam" id="PF13460">
    <property type="entry name" value="NAD_binding_10"/>
    <property type="match status" value="1"/>
</dbReference>
<protein>
    <submittedName>
        <fullName evidence="2">3-beta hydroxysteroid dehydrogenase</fullName>
    </submittedName>
</protein>
<name>A0A1Z2L0K1_9ACTN</name>
<accession>A0A1Z2L0K1</accession>
<gene>
    <name evidence="2" type="ORF">SMD11_2153</name>
</gene>
<sequence length="208" mass="21786">MTTSVKLTVLGATGMAGSRIVAEALTRGHAVTAVARSHDEQAPARDGLRRVSADVAGAVPAPELLDGADVVVSALPARTVLPLLPELVTAAGGTRLVFVGGAGSLRLPNGERVIDQPGFRDEWKPEASAHVELLDALRALPEGVDWTFLSPSALFLPGERTGTFRLGGDDLLTDTEGASRISGEDYAVALLDEVETPAHRRARFTVGY</sequence>
<dbReference type="InterPro" id="IPR051606">
    <property type="entry name" value="Polyketide_Oxido-like"/>
</dbReference>
<dbReference type="Gene3D" id="3.40.50.720">
    <property type="entry name" value="NAD(P)-binding Rossmann-like Domain"/>
    <property type="match status" value="1"/>
</dbReference>
<dbReference type="SUPFAM" id="SSF51735">
    <property type="entry name" value="NAD(P)-binding Rossmann-fold domains"/>
    <property type="match status" value="1"/>
</dbReference>
<organism evidence="2 3">
    <name type="scientific">Streptomyces albireticuli</name>
    <dbReference type="NCBI Taxonomy" id="1940"/>
    <lineage>
        <taxon>Bacteria</taxon>
        <taxon>Bacillati</taxon>
        <taxon>Actinomycetota</taxon>
        <taxon>Actinomycetes</taxon>
        <taxon>Kitasatosporales</taxon>
        <taxon>Streptomycetaceae</taxon>
        <taxon>Streptomyces</taxon>
    </lineage>
</organism>
<dbReference type="OrthoDB" id="3191258at2"/>
<dbReference type="PANTHER" id="PTHR43355">
    <property type="entry name" value="FLAVIN REDUCTASE (NADPH)"/>
    <property type="match status" value="1"/>
</dbReference>
<dbReference type="EMBL" id="CP021744">
    <property type="protein sequence ID" value="ARZ67805.1"/>
    <property type="molecule type" value="Genomic_DNA"/>
</dbReference>
<dbReference type="KEGG" id="salj:SMD11_2153"/>